<keyword evidence="2" id="KW-0282">Flagellum</keyword>
<protein>
    <submittedName>
        <fullName evidence="2">Flagellar protein</fullName>
    </submittedName>
</protein>
<dbReference type="EMBL" id="JAAAMV010000023">
    <property type="protein sequence ID" value="NBD26721.1"/>
    <property type="molecule type" value="Genomic_DNA"/>
</dbReference>
<accession>A0ABW9XW12</accession>
<keyword evidence="2" id="KW-0966">Cell projection</keyword>
<keyword evidence="3" id="KW-1185">Reference proteome</keyword>
<evidence type="ECO:0000313" key="3">
    <source>
        <dbReference type="Proteomes" id="UP000665561"/>
    </source>
</evidence>
<comment type="caution">
    <text evidence="2">The sequence shown here is derived from an EMBL/GenBank/DDBJ whole genome shotgun (WGS) entry which is preliminary data.</text>
</comment>
<proteinExistence type="predicted"/>
<evidence type="ECO:0000313" key="2">
    <source>
        <dbReference type="EMBL" id="NBD26721.1"/>
    </source>
</evidence>
<feature type="region of interest" description="Disordered" evidence="1">
    <location>
        <begin position="109"/>
        <end position="142"/>
    </location>
</feature>
<gene>
    <name evidence="2" type="ORF">GT019_22840</name>
</gene>
<sequence length="142" mass="15981">MDLDNCPRCGKLFAKNFRDVCPACIKAIDNEYTLCADYLRKHKGANITELTEATDVSIKQITKFIKEGRISLIGAPNLMYPCEMCGTLIREHNKCDSCRAKLLQEVNKVRPDQPAKEQADPAKAPSSVASVYRIMDRTTRNK</sequence>
<reference evidence="2 3" key="1">
    <citation type="submission" date="2020-01" db="EMBL/GenBank/DDBJ databases">
        <title>Paenibacillus soybeanensis sp. nov. isolated from the nodules of soybean (Glycine max(L.) Merr).</title>
        <authorList>
            <person name="Wang H."/>
        </authorList>
    </citation>
    <scope>NUCLEOTIDE SEQUENCE [LARGE SCALE GENOMIC DNA]</scope>
    <source>
        <strain evidence="2 3">T1</strain>
    </source>
</reference>
<feature type="compositionally biased region" description="Basic and acidic residues" evidence="1">
    <location>
        <begin position="109"/>
        <end position="120"/>
    </location>
</feature>
<name>A0ABW9XW12_9BACL</name>
<keyword evidence="2" id="KW-0969">Cilium</keyword>
<dbReference type="Proteomes" id="UP000665561">
    <property type="component" value="Unassembled WGS sequence"/>
</dbReference>
<dbReference type="InterPro" id="IPR022258">
    <property type="entry name" value="Flagellar_operon_YvyF"/>
</dbReference>
<dbReference type="RefSeq" id="WP_161745743.1">
    <property type="nucleotide sequence ID" value="NZ_JAAAMV010000023.1"/>
</dbReference>
<dbReference type="NCBIfam" id="TIGR03826">
    <property type="entry name" value="YvyF"/>
    <property type="match status" value="1"/>
</dbReference>
<evidence type="ECO:0000256" key="1">
    <source>
        <dbReference type="SAM" id="MobiDB-lite"/>
    </source>
</evidence>
<organism evidence="2 3">
    <name type="scientific">Paenibacillus glycinis</name>
    <dbReference type="NCBI Taxonomy" id="2697035"/>
    <lineage>
        <taxon>Bacteria</taxon>
        <taxon>Bacillati</taxon>
        <taxon>Bacillota</taxon>
        <taxon>Bacilli</taxon>
        <taxon>Bacillales</taxon>
        <taxon>Paenibacillaceae</taxon>
        <taxon>Paenibacillus</taxon>
    </lineage>
</organism>